<dbReference type="EMBL" id="CP013652">
    <property type="protein sequence ID" value="ALS23174.1"/>
    <property type="molecule type" value="Genomic_DNA"/>
</dbReference>
<name>A0A0U2VQY8_9BACL</name>
<dbReference type="AlphaFoldDB" id="A0A0U2VQY8"/>
<dbReference type="Proteomes" id="UP000061660">
    <property type="component" value="Chromosome"/>
</dbReference>
<proteinExistence type="predicted"/>
<dbReference type="RefSeq" id="WP_062409205.1">
    <property type="nucleotide sequence ID" value="NZ_CP013652.1"/>
</dbReference>
<gene>
    <name evidence="1" type="ORF">IJ22_28010</name>
</gene>
<dbReference type="PATRIC" id="fig|162209.4.peg.2983"/>
<evidence type="ECO:0000313" key="1">
    <source>
        <dbReference type="EMBL" id="ALS23174.1"/>
    </source>
</evidence>
<dbReference type="OrthoDB" id="1776302at2"/>
<sequence>MEKIKNAKFLTEKKNRSLLYHSETIKHYPTLYRFIIENEDITEELIREKLSEEDLKTVEHLMPQIFKNCQDEWKSDDTKPYPLEILTGDNWIRCSICGTKNKEIYYIHNKISGQKLNVGSTCINYFLIDSMLDGKTKGQIKREASRIQRLSVLNQRYPGIGEIISNWNEELHKYEVLIPTSIEEPYLQLGEEVRQQYEDYLNGKEISVDLFEEYLEKQQQFLRDMENYNDAHKGNKFVVTRSIVNWLNRTSQNTVLEKLKETGYVTYSLAPKILEQRFIESLIPEINKHLAPINAVIIGTDEDTKSFIIKPFENLDVKLSLKYEKYLDIFGWKLFGEPQKGAIILYNIFYLSRVADDDSRLIILRELSKKLSSVNMHLRFEGKYDYLGYNEIDIVDRKTDTVMVTKLNEFTEDFKHLAFDLGNKSISEIVNYFNRPEHKKYSTRELRDIRSSSSKSAV</sequence>
<organism evidence="1 2">
    <name type="scientific">Paenibacillus naphthalenovorans</name>
    <dbReference type="NCBI Taxonomy" id="162209"/>
    <lineage>
        <taxon>Bacteria</taxon>
        <taxon>Bacillati</taxon>
        <taxon>Bacillota</taxon>
        <taxon>Bacilli</taxon>
        <taxon>Bacillales</taxon>
        <taxon>Paenibacillaceae</taxon>
        <taxon>Paenibacillus</taxon>
    </lineage>
</organism>
<evidence type="ECO:0000313" key="2">
    <source>
        <dbReference type="Proteomes" id="UP000061660"/>
    </source>
</evidence>
<dbReference type="KEGG" id="pnp:IJ22_28010"/>
<keyword evidence="2" id="KW-1185">Reference proteome</keyword>
<protein>
    <submittedName>
        <fullName evidence="1">Uncharacterized protein</fullName>
    </submittedName>
</protein>
<accession>A0A0U2VQY8</accession>
<reference evidence="2" key="1">
    <citation type="submission" date="2015-12" db="EMBL/GenBank/DDBJ databases">
        <title>Complete genome sequences of two moderately thermophilic Paenibacillus species.</title>
        <authorList>
            <person name="Butler R.III."/>
            <person name="Wang J."/>
            <person name="Stark B.C."/>
            <person name="Pombert J.-F."/>
        </authorList>
    </citation>
    <scope>NUCLEOTIDE SEQUENCE [LARGE SCALE GENOMIC DNA]</scope>
    <source>
        <strain evidence="2">32O-Y</strain>
    </source>
</reference>
<reference evidence="1 2" key="2">
    <citation type="journal article" date="2016" name="Genome Announc.">
        <title>Complete Genome Sequences of Two Interactive Moderate Thermophiles, Paenibacillus napthalenovorans 32O-Y and Paenibacillus sp. 32O-W.</title>
        <authorList>
            <person name="Butler R.R.III."/>
            <person name="Wang J."/>
            <person name="Stark B.C."/>
            <person name="Pombert J.F."/>
        </authorList>
    </citation>
    <scope>NUCLEOTIDE SEQUENCE [LARGE SCALE GENOMIC DNA]</scope>
    <source>
        <strain evidence="1 2">32O-Y</strain>
    </source>
</reference>